<dbReference type="GO" id="GO:0003700">
    <property type="term" value="F:DNA-binding transcription factor activity"/>
    <property type="evidence" value="ECO:0007669"/>
    <property type="project" value="InterPro"/>
</dbReference>
<dbReference type="InterPro" id="IPR000524">
    <property type="entry name" value="Tscrpt_reg_HTH_GntR"/>
</dbReference>
<evidence type="ECO:0000313" key="6">
    <source>
        <dbReference type="Proteomes" id="UP000199205"/>
    </source>
</evidence>
<dbReference type="RefSeq" id="WP_051963658.1">
    <property type="nucleotide sequence ID" value="NZ_FMAF01000017.1"/>
</dbReference>
<keyword evidence="2" id="KW-0238">DNA-binding</keyword>
<sequence>MASRLTRQMALLPPRGTARLDHIAAGSCGGGIKAYEIMRELSTQQQQVYQALREQLISGRFSPGTSVSLRGLSKSMGVGLMPVREAITRLGGERALEVRRNGRVCIPELTRRRFEELMHARLQLEPLCARLALPYVTLETIGVMEACDSRMNQSYGAKDADAYMRENYQFHFELYRAGGSEVIVALLESIWMQFGPFMRSVYEMSETTSIVDKHQMTLEAIRRRDAEALGVAIKADILDAIHLLKQTLGNDTL</sequence>
<proteinExistence type="predicted"/>
<evidence type="ECO:0000256" key="3">
    <source>
        <dbReference type="ARBA" id="ARBA00023163"/>
    </source>
</evidence>
<dbReference type="PROSITE" id="PS50949">
    <property type="entry name" value="HTH_GNTR"/>
    <property type="match status" value="1"/>
</dbReference>
<dbReference type="AlphaFoldDB" id="A0A1C3WTC4"/>
<protein>
    <submittedName>
        <fullName evidence="5">Transcriptional regulator, GntR family</fullName>
    </submittedName>
</protein>
<organism evidence="5 6">
    <name type="scientific">Rhizobium lusitanum</name>
    <dbReference type="NCBI Taxonomy" id="293958"/>
    <lineage>
        <taxon>Bacteria</taxon>
        <taxon>Pseudomonadati</taxon>
        <taxon>Pseudomonadota</taxon>
        <taxon>Alphaproteobacteria</taxon>
        <taxon>Hyphomicrobiales</taxon>
        <taxon>Rhizobiaceae</taxon>
        <taxon>Rhizobium/Agrobacterium group</taxon>
        <taxon>Rhizobium</taxon>
    </lineage>
</organism>
<dbReference type="InterPro" id="IPR011711">
    <property type="entry name" value="GntR_C"/>
</dbReference>
<dbReference type="PANTHER" id="PTHR43537">
    <property type="entry name" value="TRANSCRIPTIONAL REGULATOR, GNTR FAMILY"/>
    <property type="match status" value="1"/>
</dbReference>
<evidence type="ECO:0000256" key="1">
    <source>
        <dbReference type="ARBA" id="ARBA00023015"/>
    </source>
</evidence>
<dbReference type="Gene3D" id="1.20.120.530">
    <property type="entry name" value="GntR ligand-binding domain-like"/>
    <property type="match status" value="1"/>
</dbReference>
<dbReference type="InterPro" id="IPR008920">
    <property type="entry name" value="TF_FadR/GntR_C"/>
</dbReference>
<dbReference type="SUPFAM" id="SSF46785">
    <property type="entry name" value="Winged helix' DNA-binding domain"/>
    <property type="match status" value="1"/>
</dbReference>
<reference evidence="5 6" key="1">
    <citation type="submission" date="2016-08" db="EMBL/GenBank/DDBJ databases">
        <authorList>
            <person name="Seilhamer J.J."/>
        </authorList>
    </citation>
    <scope>NUCLEOTIDE SEQUENCE [LARGE SCALE GENOMIC DNA]</scope>
    <source>
        <strain evidence="5 6">P1-7</strain>
    </source>
</reference>
<dbReference type="SMART" id="SM00895">
    <property type="entry name" value="FCD"/>
    <property type="match status" value="1"/>
</dbReference>
<keyword evidence="3" id="KW-0804">Transcription</keyword>
<evidence type="ECO:0000259" key="4">
    <source>
        <dbReference type="PROSITE" id="PS50949"/>
    </source>
</evidence>
<dbReference type="Pfam" id="PF00392">
    <property type="entry name" value="GntR"/>
    <property type="match status" value="1"/>
</dbReference>
<dbReference type="Pfam" id="PF07729">
    <property type="entry name" value="FCD"/>
    <property type="match status" value="1"/>
</dbReference>
<dbReference type="GO" id="GO:0003677">
    <property type="term" value="F:DNA binding"/>
    <property type="evidence" value="ECO:0007669"/>
    <property type="project" value="UniProtKB-KW"/>
</dbReference>
<accession>A0A1C3WTC4</accession>
<dbReference type="InterPro" id="IPR036388">
    <property type="entry name" value="WH-like_DNA-bd_sf"/>
</dbReference>
<keyword evidence="1" id="KW-0805">Transcription regulation</keyword>
<evidence type="ECO:0000256" key="2">
    <source>
        <dbReference type="ARBA" id="ARBA00023125"/>
    </source>
</evidence>
<dbReference type="Gene3D" id="1.10.10.10">
    <property type="entry name" value="Winged helix-like DNA-binding domain superfamily/Winged helix DNA-binding domain"/>
    <property type="match status" value="1"/>
</dbReference>
<dbReference type="SMART" id="SM00345">
    <property type="entry name" value="HTH_GNTR"/>
    <property type="match status" value="1"/>
</dbReference>
<dbReference type="InterPro" id="IPR036390">
    <property type="entry name" value="WH_DNA-bd_sf"/>
</dbReference>
<dbReference type="SUPFAM" id="SSF48008">
    <property type="entry name" value="GntR ligand-binding domain-like"/>
    <property type="match status" value="1"/>
</dbReference>
<name>A0A1C3WTC4_9HYPH</name>
<evidence type="ECO:0000313" key="5">
    <source>
        <dbReference type="EMBL" id="SCB43239.1"/>
    </source>
</evidence>
<feature type="domain" description="HTH gntR-type" evidence="4">
    <location>
        <begin position="42"/>
        <end position="109"/>
    </location>
</feature>
<gene>
    <name evidence="5" type="ORF">GA0061101_1178</name>
</gene>
<dbReference type="PANTHER" id="PTHR43537:SF39">
    <property type="entry name" value="HTH-TYPE TRANSCRIPTIONAL REGULATOR MCBR"/>
    <property type="match status" value="1"/>
</dbReference>
<dbReference type="Proteomes" id="UP000199205">
    <property type="component" value="Unassembled WGS sequence"/>
</dbReference>
<dbReference type="EMBL" id="FMAF01000017">
    <property type="protein sequence ID" value="SCB43239.1"/>
    <property type="molecule type" value="Genomic_DNA"/>
</dbReference>
<dbReference type="OrthoDB" id="9815654at2"/>